<gene>
    <name evidence="1" type="ORF">NYR54_03980</name>
</gene>
<sequence length="398" mass="44236">MRTGGDMQSEGAATLTVAQSLDTFTPEEWASLSGTTREGSEPYNPFVSRAFLKALEDSGCATGKTGWLGQHLRLESADGTLLGAVPCYLKSHSQGEYVFDHGWADAFERAGGRYYPKLQVSVPFTPATGPRLLVSRNARPEAVRSALAEGLRTFADRLGISSVHVTFVLPEDMAALENAGFLRRTDQQFHFFNEGYASYDEFLGTLASRKRKALRKERRAALEAGIEIDWLTGSDLTEAVWDDFFAFYMDTGSRKWGRPYLNRQFFSLIGETMAEDILLVMARRGGRYIAGAINFIGSDALYGRNWGCIEHHPFLHFEVCYHQAIEFAIAKGLKRVEAGAQGEHKLARGYLPVTTCSAHYIAHAGLRRAVADYLERERRDVAAIGEMLAEHAPYRKGP</sequence>
<evidence type="ECO:0000313" key="2">
    <source>
        <dbReference type="Proteomes" id="UP001149009"/>
    </source>
</evidence>
<dbReference type="PANTHER" id="PTHR47017">
    <property type="entry name" value="ACYL-COA"/>
    <property type="match status" value="1"/>
</dbReference>
<protein>
    <submittedName>
        <fullName evidence="1">GNAT family N-acetyltransferase</fullName>
    </submittedName>
</protein>
<dbReference type="Proteomes" id="UP001149009">
    <property type="component" value="Unassembled WGS sequence"/>
</dbReference>
<dbReference type="AlphaFoldDB" id="A0A9X2X7D5"/>
<dbReference type="PANTHER" id="PTHR47017:SF1">
    <property type="entry name" value="ACYL-COA"/>
    <property type="match status" value="1"/>
</dbReference>
<keyword evidence="2" id="KW-1185">Reference proteome</keyword>
<dbReference type="Gene3D" id="3.40.630.30">
    <property type="match status" value="1"/>
</dbReference>
<dbReference type="EMBL" id="JAODNV010000005">
    <property type="protein sequence ID" value="MCT8989459.1"/>
    <property type="molecule type" value="Genomic_DNA"/>
</dbReference>
<dbReference type="InterPro" id="IPR016181">
    <property type="entry name" value="Acyl_CoA_acyltransferase"/>
</dbReference>
<dbReference type="InterPro" id="IPR007434">
    <property type="entry name" value="FemAB-like"/>
</dbReference>
<dbReference type="SUPFAM" id="SSF55729">
    <property type="entry name" value="Acyl-CoA N-acyltransferases (Nat)"/>
    <property type="match status" value="1"/>
</dbReference>
<comment type="caution">
    <text evidence="1">The sequence shown here is derived from an EMBL/GenBank/DDBJ whole genome shotgun (WGS) entry which is preliminary data.</text>
</comment>
<reference evidence="1" key="1">
    <citation type="submission" date="2022-08" db="EMBL/GenBank/DDBJ databases">
        <title>Chelativorans sichuanense sp. nov., a paraffin oil-degrading bacterium isolated from a mixture of oil-based drill cuttings and paddy soil.</title>
        <authorList>
            <person name="Yu J."/>
            <person name="Liu H."/>
            <person name="Chen Q."/>
        </authorList>
    </citation>
    <scope>NUCLEOTIDE SEQUENCE</scope>
    <source>
        <strain evidence="1">SCAU 2101</strain>
    </source>
</reference>
<name>A0A9X2X7D5_9HYPH</name>
<evidence type="ECO:0000313" key="1">
    <source>
        <dbReference type="EMBL" id="MCT8989459.1"/>
    </source>
</evidence>
<dbReference type="Pfam" id="PF04339">
    <property type="entry name" value="FemAB_like"/>
    <property type="match status" value="1"/>
</dbReference>
<accession>A0A9X2X7D5</accession>
<organism evidence="1 2">
    <name type="scientific">Chelativorans petroleitrophicus</name>
    <dbReference type="NCBI Taxonomy" id="2975484"/>
    <lineage>
        <taxon>Bacteria</taxon>
        <taxon>Pseudomonadati</taxon>
        <taxon>Pseudomonadota</taxon>
        <taxon>Alphaproteobacteria</taxon>
        <taxon>Hyphomicrobiales</taxon>
        <taxon>Phyllobacteriaceae</taxon>
        <taxon>Chelativorans</taxon>
    </lineage>
</organism>
<proteinExistence type="predicted"/>